<protein>
    <recommendedName>
        <fullName evidence="5">Pyruvate/2-oxoglutarate dehydrogenase complex</fullName>
    </recommendedName>
</protein>
<dbReference type="PATRIC" id="fig|235272.12.peg.1655"/>
<feature type="transmembrane region" description="Helical" evidence="2">
    <location>
        <begin position="374"/>
        <end position="392"/>
    </location>
</feature>
<feature type="transmembrane region" description="Helical" evidence="2">
    <location>
        <begin position="34"/>
        <end position="54"/>
    </location>
</feature>
<evidence type="ECO:0000256" key="2">
    <source>
        <dbReference type="SAM" id="Phobius"/>
    </source>
</evidence>
<feature type="transmembrane region" description="Helical" evidence="2">
    <location>
        <begin position="322"/>
        <end position="341"/>
    </location>
</feature>
<dbReference type="Proteomes" id="UP000050346">
    <property type="component" value="Unassembled WGS sequence"/>
</dbReference>
<dbReference type="EMBL" id="LJQG01000364">
    <property type="protein sequence ID" value="KPX11753.1"/>
    <property type="molecule type" value="Genomic_DNA"/>
</dbReference>
<comment type="caution">
    <text evidence="3">The sequence shown here is derived from an EMBL/GenBank/DDBJ whole genome shotgun (WGS) entry which is preliminary data.</text>
</comment>
<proteinExistence type="predicted"/>
<feature type="transmembrane region" description="Helical" evidence="2">
    <location>
        <begin position="145"/>
        <end position="161"/>
    </location>
</feature>
<feature type="compositionally biased region" description="Basic residues" evidence="1">
    <location>
        <begin position="258"/>
        <end position="267"/>
    </location>
</feature>
<evidence type="ECO:0000256" key="1">
    <source>
        <dbReference type="SAM" id="MobiDB-lite"/>
    </source>
</evidence>
<gene>
    <name evidence="3" type="ORF">ALO71_01213</name>
</gene>
<reference evidence="3 4" key="1">
    <citation type="submission" date="2015-09" db="EMBL/GenBank/DDBJ databases">
        <title>Genome announcement of multiple Pseudomonas syringae strains.</title>
        <authorList>
            <person name="Thakur S."/>
            <person name="Wang P.W."/>
            <person name="Gong Y."/>
            <person name="Weir B.S."/>
            <person name="Guttman D.S."/>
        </authorList>
    </citation>
    <scope>NUCLEOTIDE SEQUENCE [LARGE SCALE GENOMIC DNA]</scope>
    <source>
        <strain evidence="3 4">ICMP9150</strain>
    </source>
</reference>
<sequence>MIEPQPNAIKRGLYGSFFLIALFGTMSTFKSDFFWLVCLGLFTLLMRTIYLIYLSESFTAIAVHSFTGLFSSFLLMNTSVIYLIAKSEYGASTTDALSWAMIPALLMLVSFLFIYFTKSRSGQLSFETRDNKVHMVHGYVSTRNGNLLSGGVIVAGIAAMIMWHIELIIMVSIWIALSNLYLLYWNRDAIRILKKILTLEKKHNRSYTFEYVEQLREARSRWWLGRLLKWVISLSKGSQVSDHQRRRQLTATPNQGRKMGKQSRSKRASPEPMVIYRSHVAAFRSRYLLSFLTPIFMGIFSLAITAGTVVDAYFPNEPERTGQSMMLMMGVSLVLSFGGIMMSRGHACGMWILAAILVSCFFAVLPTAPAHWRRFELILYMLGLLFPLLAFYRSTASAAGSCACNGGLFDPNARRRVRRCGGAGISRCIVKACARERHCASSPGSTRTFSRPTKNPPKRVFPRPPRLPVGCLRGDGRSSLILVNSLFTT</sequence>
<feature type="region of interest" description="Disordered" evidence="1">
    <location>
        <begin position="242"/>
        <end position="270"/>
    </location>
</feature>
<feature type="compositionally biased region" description="Polar residues" evidence="1">
    <location>
        <begin position="442"/>
        <end position="453"/>
    </location>
</feature>
<feature type="transmembrane region" description="Helical" evidence="2">
    <location>
        <begin position="287"/>
        <end position="310"/>
    </location>
</feature>
<keyword evidence="2" id="KW-0472">Membrane</keyword>
<organism evidence="3 4">
    <name type="scientific">Pseudomonas amygdali pv. dendropanacis</name>
    <dbReference type="NCBI Taxonomy" id="235272"/>
    <lineage>
        <taxon>Bacteria</taxon>
        <taxon>Pseudomonadati</taxon>
        <taxon>Pseudomonadota</taxon>
        <taxon>Gammaproteobacteria</taxon>
        <taxon>Pseudomonadales</taxon>
        <taxon>Pseudomonadaceae</taxon>
        <taxon>Pseudomonas</taxon>
        <taxon>Pseudomonas amygdali</taxon>
    </lineage>
</organism>
<keyword evidence="2" id="KW-1133">Transmembrane helix</keyword>
<feature type="region of interest" description="Disordered" evidence="1">
    <location>
        <begin position="440"/>
        <end position="462"/>
    </location>
</feature>
<feature type="transmembrane region" description="Helical" evidence="2">
    <location>
        <begin position="167"/>
        <end position="185"/>
    </location>
</feature>
<feature type="transmembrane region" description="Helical" evidence="2">
    <location>
        <begin position="66"/>
        <end position="85"/>
    </location>
</feature>
<name>A0A0P9PF07_PSEA0</name>
<feature type="transmembrane region" description="Helical" evidence="2">
    <location>
        <begin position="97"/>
        <end position="116"/>
    </location>
</feature>
<accession>A0A0P9PF07</accession>
<dbReference type="AlphaFoldDB" id="A0A0P9PF07"/>
<evidence type="ECO:0000313" key="4">
    <source>
        <dbReference type="Proteomes" id="UP000050346"/>
    </source>
</evidence>
<evidence type="ECO:0000313" key="3">
    <source>
        <dbReference type="EMBL" id="KPX11753.1"/>
    </source>
</evidence>
<evidence type="ECO:0008006" key="5">
    <source>
        <dbReference type="Google" id="ProtNLM"/>
    </source>
</evidence>
<feature type="transmembrane region" description="Helical" evidence="2">
    <location>
        <begin position="348"/>
        <end position="368"/>
    </location>
</feature>
<keyword evidence="2" id="KW-0812">Transmembrane</keyword>
<feature type="transmembrane region" description="Helical" evidence="2">
    <location>
        <begin position="12"/>
        <end position="28"/>
    </location>
</feature>